<evidence type="ECO:0000256" key="10">
    <source>
        <dbReference type="RuleBase" id="RU361154"/>
    </source>
</evidence>
<keyword evidence="7" id="KW-0106">Calcium</keyword>
<dbReference type="InterPro" id="IPR004199">
    <property type="entry name" value="B-gal_small/dom_5"/>
</dbReference>
<dbReference type="EC" id="3.2.1.23" evidence="5 10"/>
<dbReference type="PANTHER" id="PTHR46323:SF2">
    <property type="entry name" value="BETA-GALACTOSIDASE"/>
    <property type="match status" value="1"/>
</dbReference>
<comment type="cofactor">
    <cofactor evidence="2">
        <name>Ca(2+)</name>
        <dbReference type="ChEBI" id="CHEBI:29108"/>
    </cofactor>
</comment>
<evidence type="ECO:0000259" key="12">
    <source>
        <dbReference type="SMART" id="SM01038"/>
    </source>
</evidence>
<dbReference type="Gene3D" id="2.60.120.260">
    <property type="entry name" value="Galactose-binding domain-like"/>
    <property type="match status" value="1"/>
</dbReference>
<dbReference type="Gene3D" id="3.20.20.80">
    <property type="entry name" value="Glycosidases"/>
    <property type="match status" value="1"/>
</dbReference>
<feature type="chain" id="PRO_5045327375" description="Beta-galactosidase" evidence="11">
    <location>
        <begin position="20"/>
        <end position="1041"/>
    </location>
</feature>
<keyword evidence="11" id="KW-0732">Signal</keyword>
<dbReference type="InterPro" id="IPR050347">
    <property type="entry name" value="Bact_Beta-galactosidase"/>
</dbReference>
<dbReference type="InterPro" id="IPR006104">
    <property type="entry name" value="Glyco_hydro_2_N"/>
</dbReference>
<proteinExistence type="inferred from homology"/>
<dbReference type="InterPro" id="IPR013783">
    <property type="entry name" value="Ig-like_fold"/>
</dbReference>
<protein>
    <recommendedName>
        <fullName evidence="5 10">Beta-galactosidase</fullName>
        <ecNumber evidence="5 10">3.2.1.23</ecNumber>
    </recommendedName>
    <alternativeName>
        <fullName evidence="9 10">Lactase</fullName>
    </alternativeName>
</protein>
<dbReference type="PROSITE" id="PS00719">
    <property type="entry name" value="GLYCOSYL_HYDROL_F2_1"/>
    <property type="match status" value="1"/>
</dbReference>
<sequence>MKKLIIAHLLLLVSLSAFSAKKADWDNVKVLQINREKPHATMMVYGSEQAALSFDKKQSAYHQCLNGQWKFKWSENPSSRPVDFYKSTFNDAEWGTIPVPSNWELEGHGVPIYTNIEYPFDKENLEAPKEWNPVGSYRRNFTLPTNWDGRQVYINFDGVQSAFYVWVNGKKVGYSQGSRTPGEFNITQYLKVGDNQLAVEVYRWSDGSYLEDQDFWRLSGIFRDVYLWSTPSSHIRDFNITATLDESNTNGILQLEGELVSTVANAVVVEYQLLDSEGQELLKHSIDVVADNGITTFKADEHTLKNITSWNAESPTLYMLLMSLKDKSGNVLEVIPQKVGFRRIEIKDGKLLVNGVQVLFKGVNRHEHSPETGHYVTTDDMMRDIVLMKQNNINAVRTSHYPNVPEWYDLCDEHGLYLIDEGNIETHAFDNNKKNRLSNDPEWREVHLDRVKRMVYRDRNHPSVIIWSFGNESGDGPNVEHVYKWVQKADPTRPFHYEGTSAHGYNTADIFSLMYGTPERCAQIIKKHADMPFILCEYTHAMGNSNGNLKEYWDQIYADNNFQGAFVWDWMDQGLKQPVPANYRATAQDDHFYAYGGWWETARGIYHDETFCMNGLLAANWTPHPGLNAIKYHYRNIHVEVIDKKNNTFKITNWFDFSNTKDLVTGAWELLENGVVIKSGLIQELDIEARSSKEFTLELVNFNAKQNAEYHVSFKFEAKHASPYAAAGHLLAWDQFELEQSQLANLSELKTTSKPKMRVNGRKVYVWGDEFSIVFDKLTGRLEKYYINDEQIIRQGAHPDFWRALTDNDRGGIKGASAKVPKLYTWEKANAWLINEFTEQEVGNTIVITAKGNLPVIDAEYSQTYTVYGNGEVDVACSYTAGETRLPMMIRQGTELVLAAGYDNVEWFGTEGPTYNDRNNELVGVYQSTVDKLWVEYSSPQENGYRSNTRWVTMTNASGKGLKITGDEVIGFGATHYPKAEMHRAEYSFELTKHAEVFLNIDHKQMGVGGTTSWMDNAFPRKEYRLKSEDYSFIYRLSPIK</sequence>
<dbReference type="InterPro" id="IPR011013">
    <property type="entry name" value="Gal_mutarotase_sf_dom"/>
</dbReference>
<dbReference type="InterPro" id="IPR017853">
    <property type="entry name" value="GH"/>
</dbReference>
<evidence type="ECO:0000256" key="4">
    <source>
        <dbReference type="ARBA" id="ARBA00011245"/>
    </source>
</evidence>
<feature type="domain" description="Beta galactosidase small chain/" evidence="12">
    <location>
        <begin position="765"/>
        <end position="1038"/>
    </location>
</feature>
<dbReference type="Pfam" id="PF02837">
    <property type="entry name" value="Glyco_hydro_2_N"/>
    <property type="match status" value="1"/>
</dbReference>
<dbReference type="PRINTS" id="PR00132">
    <property type="entry name" value="GLHYDRLASE2"/>
</dbReference>
<evidence type="ECO:0000313" key="14">
    <source>
        <dbReference type="Proteomes" id="UP000721861"/>
    </source>
</evidence>
<keyword evidence="14" id="KW-1185">Reference proteome</keyword>
<dbReference type="InterPro" id="IPR014718">
    <property type="entry name" value="GH-type_carb-bd"/>
</dbReference>
<dbReference type="Proteomes" id="UP000721861">
    <property type="component" value="Unassembled WGS sequence"/>
</dbReference>
<dbReference type="InterPro" id="IPR023232">
    <property type="entry name" value="Glyco_hydro_2_AS"/>
</dbReference>
<dbReference type="SUPFAM" id="SSF74650">
    <property type="entry name" value="Galactose mutarotase-like"/>
    <property type="match status" value="1"/>
</dbReference>
<evidence type="ECO:0000256" key="1">
    <source>
        <dbReference type="ARBA" id="ARBA00001412"/>
    </source>
</evidence>
<dbReference type="InterPro" id="IPR036156">
    <property type="entry name" value="Beta-gal/glucu_dom_sf"/>
</dbReference>
<dbReference type="Pfam" id="PF02836">
    <property type="entry name" value="Glyco_hydro_2_C"/>
    <property type="match status" value="1"/>
</dbReference>
<dbReference type="InterPro" id="IPR006101">
    <property type="entry name" value="Glyco_hydro_2"/>
</dbReference>
<dbReference type="InterPro" id="IPR006103">
    <property type="entry name" value="Glyco_hydro_2_cat"/>
</dbReference>
<feature type="signal peptide" evidence="11">
    <location>
        <begin position="1"/>
        <end position="19"/>
    </location>
</feature>
<dbReference type="Gene3D" id="2.60.40.10">
    <property type="entry name" value="Immunoglobulins"/>
    <property type="match status" value="2"/>
</dbReference>
<dbReference type="InterPro" id="IPR023230">
    <property type="entry name" value="Glyco_hydro_2_CS"/>
</dbReference>
<reference evidence="13 14" key="1">
    <citation type="journal article" date="2014" name="Int. J. Syst. Evol. Microbiol.">
        <title>Carboxylicivirga gen. nov. in the family Marinilabiliaceae with two novel species, Carboxylicivirga mesophila sp. nov. and Carboxylicivirga taeanensis sp. nov., and reclassification of Cytophaga fermentans as Saccharicrinis fermentans gen. nov., comb. nov.</title>
        <authorList>
            <person name="Yang S.H."/>
            <person name="Seo H.S."/>
            <person name="Woo J.H."/>
            <person name="Oh H.M."/>
            <person name="Jang H."/>
            <person name="Lee J.H."/>
            <person name="Kim S.J."/>
            <person name="Kwon K.K."/>
        </authorList>
    </citation>
    <scope>NUCLEOTIDE SEQUENCE [LARGE SCALE GENOMIC DNA]</scope>
    <source>
        <strain evidence="13 14">JCM 18290</strain>
    </source>
</reference>
<dbReference type="Pfam" id="PF16353">
    <property type="entry name" value="LacZ_4"/>
    <property type="match status" value="1"/>
</dbReference>
<name>A0ABS5K8E4_9BACT</name>
<evidence type="ECO:0000256" key="6">
    <source>
        <dbReference type="ARBA" id="ARBA00022801"/>
    </source>
</evidence>
<dbReference type="PROSITE" id="PS00608">
    <property type="entry name" value="GLYCOSYL_HYDROL_F2_2"/>
    <property type="match status" value="1"/>
</dbReference>
<evidence type="ECO:0000256" key="9">
    <source>
        <dbReference type="ARBA" id="ARBA00032230"/>
    </source>
</evidence>
<keyword evidence="6 10" id="KW-0378">Hydrolase</keyword>
<evidence type="ECO:0000256" key="2">
    <source>
        <dbReference type="ARBA" id="ARBA00001913"/>
    </source>
</evidence>
<dbReference type="InterPro" id="IPR006102">
    <property type="entry name" value="Ig-like_GH2"/>
</dbReference>
<comment type="catalytic activity">
    <reaction evidence="1 10">
        <text>Hydrolysis of terminal non-reducing beta-D-galactose residues in beta-D-galactosides.</text>
        <dbReference type="EC" id="3.2.1.23"/>
    </reaction>
</comment>
<comment type="similarity">
    <text evidence="3 10">Belongs to the glycosyl hydrolase 2 family.</text>
</comment>
<dbReference type="Pfam" id="PF02929">
    <property type="entry name" value="Bgal_small_N"/>
    <property type="match status" value="1"/>
</dbReference>
<evidence type="ECO:0000256" key="7">
    <source>
        <dbReference type="ARBA" id="ARBA00022837"/>
    </source>
</evidence>
<organism evidence="13 14">
    <name type="scientific">Carboxylicivirga mesophila</name>
    <dbReference type="NCBI Taxonomy" id="1166478"/>
    <lineage>
        <taxon>Bacteria</taxon>
        <taxon>Pseudomonadati</taxon>
        <taxon>Bacteroidota</taxon>
        <taxon>Bacteroidia</taxon>
        <taxon>Marinilabiliales</taxon>
        <taxon>Marinilabiliaceae</taxon>
        <taxon>Carboxylicivirga</taxon>
    </lineage>
</organism>
<dbReference type="SUPFAM" id="SSF51445">
    <property type="entry name" value="(Trans)glycosidases"/>
    <property type="match status" value="1"/>
</dbReference>
<dbReference type="InterPro" id="IPR008979">
    <property type="entry name" value="Galactose-bd-like_sf"/>
</dbReference>
<evidence type="ECO:0000256" key="8">
    <source>
        <dbReference type="ARBA" id="ARBA00023295"/>
    </source>
</evidence>
<evidence type="ECO:0000256" key="11">
    <source>
        <dbReference type="SAM" id="SignalP"/>
    </source>
</evidence>
<dbReference type="InterPro" id="IPR032312">
    <property type="entry name" value="LacZ_4"/>
</dbReference>
<dbReference type="SMART" id="SM01038">
    <property type="entry name" value="Bgal_small_N"/>
    <property type="match status" value="1"/>
</dbReference>
<dbReference type="SUPFAM" id="SSF49785">
    <property type="entry name" value="Galactose-binding domain-like"/>
    <property type="match status" value="1"/>
</dbReference>
<evidence type="ECO:0000256" key="5">
    <source>
        <dbReference type="ARBA" id="ARBA00012756"/>
    </source>
</evidence>
<dbReference type="PANTHER" id="PTHR46323">
    <property type="entry name" value="BETA-GALACTOSIDASE"/>
    <property type="match status" value="1"/>
</dbReference>
<accession>A0ABS5K8E4</accession>
<keyword evidence="8 10" id="KW-0326">Glycosidase</keyword>
<dbReference type="SUPFAM" id="SSF49303">
    <property type="entry name" value="beta-Galactosidase/glucuronidase domain"/>
    <property type="match status" value="2"/>
</dbReference>
<dbReference type="RefSeq" id="WP_212227354.1">
    <property type="nucleotide sequence ID" value="NZ_JAGUCN010000007.1"/>
</dbReference>
<dbReference type="Gene3D" id="2.70.98.10">
    <property type="match status" value="1"/>
</dbReference>
<gene>
    <name evidence="13" type="ORF">KEM09_07725</name>
</gene>
<comment type="caution">
    <text evidence="13">The sequence shown here is derived from an EMBL/GenBank/DDBJ whole genome shotgun (WGS) entry which is preliminary data.</text>
</comment>
<dbReference type="EMBL" id="JAGUCN010000007">
    <property type="protein sequence ID" value="MBS2211284.1"/>
    <property type="molecule type" value="Genomic_DNA"/>
</dbReference>
<evidence type="ECO:0000313" key="13">
    <source>
        <dbReference type="EMBL" id="MBS2211284.1"/>
    </source>
</evidence>
<comment type="subunit">
    <text evidence="4">Monomer.</text>
</comment>
<evidence type="ECO:0000256" key="3">
    <source>
        <dbReference type="ARBA" id="ARBA00007401"/>
    </source>
</evidence>
<dbReference type="Pfam" id="PF00703">
    <property type="entry name" value="Glyco_hydro_2"/>
    <property type="match status" value="1"/>
</dbReference>